<gene>
    <name evidence="3" type="ORF">E6H05_04860</name>
</gene>
<dbReference type="InterPro" id="IPR002347">
    <property type="entry name" value="SDR_fam"/>
</dbReference>
<dbReference type="EMBL" id="VBAP01000031">
    <property type="protein sequence ID" value="TMI76054.1"/>
    <property type="molecule type" value="Genomic_DNA"/>
</dbReference>
<dbReference type="GO" id="GO:0030497">
    <property type="term" value="P:fatty acid elongation"/>
    <property type="evidence" value="ECO:0007669"/>
    <property type="project" value="TreeGrafter"/>
</dbReference>
<dbReference type="PANTHER" id="PTHR42760:SF135">
    <property type="entry name" value="BLL7886 PROTEIN"/>
    <property type="match status" value="1"/>
</dbReference>
<dbReference type="PRINTS" id="PR00081">
    <property type="entry name" value="GDHRDH"/>
</dbReference>
<comment type="caution">
    <text evidence="3">The sequence shown here is derived from an EMBL/GenBank/DDBJ whole genome shotgun (WGS) entry which is preliminary data.</text>
</comment>
<keyword evidence="2" id="KW-0560">Oxidoreductase</keyword>
<name>A0A537IXJ9_9BACT</name>
<dbReference type="Proteomes" id="UP000318834">
    <property type="component" value="Unassembled WGS sequence"/>
</dbReference>
<dbReference type="FunFam" id="3.40.50.720:FF:000084">
    <property type="entry name" value="Short-chain dehydrogenase reductase"/>
    <property type="match status" value="1"/>
</dbReference>
<protein>
    <submittedName>
        <fullName evidence="3">SDR family oxidoreductase</fullName>
    </submittedName>
</protein>
<accession>A0A537IXJ9</accession>
<organism evidence="3 4">
    <name type="scientific">Candidatus Segetimicrobium genomatis</name>
    <dbReference type="NCBI Taxonomy" id="2569760"/>
    <lineage>
        <taxon>Bacteria</taxon>
        <taxon>Bacillati</taxon>
        <taxon>Candidatus Sysuimicrobiota</taxon>
        <taxon>Candidatus Sysuimicrobiia</taxon>
        <taxon>Candidatus Sysuimicrobiales</taxon>
        <taxon>Candidatus Segetimicrobiaceae</taxon>
        <taxon>Candidatus Segetimicrobium</taxon>
    </lineage>
</organism>
<dbReference type="Pfam" id="PF13561">
    <property type="entry name" value="adh_short_C2"/>
    <property type="match status" value="1"/>
</dbReference>
<proteinExistence type="inferred from homology"/>
<dbReference type="GO" id="GO:0016616">
    <property type="term" value="F:oxidoreductase activity, acting on the CH-OH group of donors, NAD or NADP as acceptor"/>
    <property type="evidence" value="ECO:0007669"/>
    <property type="project" value="TreeGrafter"/>
</dbReference>
<reference evidence="3 4" key="1">
    <citation type="journal article" date="2019" name="Nat. Microbiol.">
        <title>Mediterranean grassland soil C-N compound turnover is dependent on rainfall and depth, and is mediated by genomically divergent microorganisms.</title>
        <authorList>
            <person name="Diamond S."/>
            <person name="Andeer P.F."/>
            <person name="Li Z."/>
            <person name="Crits-Christoph A."/>
            <person name="Burstein D."/>
            <person name="Anantharaman K."/>
            <person name="Lane K.R."/>
            <person name="Thomas B.C."/>
            <person name="Pan C."/>
            <person name="Northen T.R."/>
            <person name="Banfield J.F."/>
        </authorList>
    </citation>
    <scope>NUCLEOTIDE SEQUENCE [LARGE SCALE GENOMIC DNA]</scope>
    <source>
        <strain evidence="3">NP_8</strain>
    </source>
</reference>
<dbReference type="InterPro" id="IPR036291">
    <property type="entry name" value="NAD(P)-bd_dom_sf"/>
</dbReference>
<evidence type="ECO:0000256" key="2">
    <source>
        <dbReference type="ARBA" id="ARBA00023002"/>
    </source>
</evidence>
<dbReference type="AlphaFoldDB" id="A0A537IXJ9"/>
<evidence type="ECO:0000313" key="3">
    <source>
        <dbReference type="EMBL" id="TMI76054.1"/>
    </source>
</evidence>
<comment type="similarity">
    <text evidence="1">Belongs to the short-chain dehydrogenases/reductases (SDR) family.</text>
</comment>
<dbReference type="PRINTS" id="PR00080">
    <property type="entry name" value="SDRFAMILY"/>
</dbReference>
<evidence type="ECO:0000256" key="1">
    <source>
        <dbReference type="ARBA" id="ARBA00006484"/>
    </source>
</evidence>
<sequence>MSTSLAEKVAVVTGAAHGIGRAICVELAREGARVWACDILAADLEETRRAVDDQTAARAHTAVVDVTDPAQVNAFVARIADAEDRIDILVNTAGGVAGQTMRPVEQVPDADWRRIFAINLDGAFHFTRAVAPIMKAKQSGAIVNISSGAGRSYSLTGIQAYASAKAGLIGFTRQTAVELGPFGIRVNCVAPGFVRSNPTTEKQWEAMGAEAQRHFVESIALRRLGKAEEIARAVVFFASADASYVTGQTISVDGGKWMLG</sequence>
<dbReference type="SUPFAM" id="SSF51735">
    <property type="entry name" value="NAD(P)-binding Rossmann-fold domains"/>
    <property type="match status" value="1"/>
</dbReference>
<dbReference type="NCBIfam" id="NF005559">
    <property type="entry name" value="PRK07231.1"/>
    <property type="match status" value="1"/>
</dbReference>
<dbReference type="Gene3D" id="3.40.50.720">
    <property type="entry name" value="NAD(P)-binding Rossmann-like Domain"/>
    <property type="match status" value="1"/>
</dbReference>
<evidence type="ECO:0000313" key="4">
    <source>
        <dbReference type="Proteomes" id="UP000318834"/>
    </source>
</evidence>
<dbReference type="CDD" id="cd05233">
    <property type="entry name" value="SDR_c"/>
    <property type="match status" value="1"/>
</dbReference>
<dbReference type="PANTHER" id="PTHR42760">
    <property type="entry name" value="SHORT-CHAIN DEHYDROGENASES/REDUCTASES FAMILY MEMBER"/>
    <property type="match status" value="1"/>
</dbReference>